<dbReference type="Proteomes" id="UP000647172">
    <property type="component" value="Unassembled WGS sequence"/>
</dbReference>
<dbReference type="Pfam" id="PF00106">
    <property type="entry name" value="adh_short"/>
    <property type="match status" value="1"/>
</dbReference>
<dbReference type="CDD" id="cd05374">
    <property type="entry name" value="17beta-HSD-like_SDR_c"/>
    <property type="match status" value="1"/>
</dbReference>
<sequence>MTTTTGPVLITGCSTGIGRATALRLARSGHTVWATARREETIADLRDAGCRTLALDVTDESSMRAAVARVVDEHGAVGALVNNAGYSQSGAIESLPMPDLRRQFETNVFGTVRMCQLVLPGMRTRGSGRIVNISSMGANFTFPGGGAYHASKYAVEAISDALRFEVRGFGVHVVLVQPGLIRTDFSHTAAAAVSDADGPYAAFNAAVAENTTKAYEKGPLARFGGEPDDVARAVEQAITARRPKIRMRVTPSAHLLITQRRLMTDGLWDRFVATQFTRPGPR</sequence>
<keyword evidence="6" id="KW-1185">Reference proteome</keyword>
<dbReference type="AlphaFoldDB" id="A0A919JDC4"/>
<dbReference type="PRINTS" id="PR00081">
    <property type="entry name" value="GDHRDH"/>
</dbReference>
<dbReference type="Gene3D" id="3.40.50.720">
    <property type="entry name" value="NAD(P)-binding Rossmann-like Domain"/>
    <property type="match status" value="1"/>
</dbReference>
<dbReference type="PANTHER" id="PTHR44169:SF6">
    <property type="entry name" value="NADPH-DEPENDENT 1-ACYLDIHYDROXYACETONE PHOSPHATE REDUCTASE"/>
    <property type="match status" value="1"/>
</dbReference>
<evidence type="ECO:0000256" key="1">
    <source>
        <dbReference type="ARBA" id="ARBA00006484"/>
    </source>
</evidence>
<dbReference type="InterPro" id="IPR002347">
    <property type="entry name" value="SDR_fam"/>
</dbReference>
<protein>
    <submittedName>
        <fullName evidence="5">Short-chain dehydrogenase/reductase</fullName>
    </submittedName>
</protein>
<dbReference type="InterPro" id="IPR057326">
    <property type="entry name" value="KR_dom"/>
</dbReference>
<evidence type="ECO:0000313" key="6">
    <source>
        <dbReference type="Proteomes" id="UP000647172"/>
    </source>
</evidence>
<evidence type="ECO:0000256" key="3">
    <source>
        <dbReference type="RuleBase" id="RU000363"/>
    </source>
</evidence>
<evidence type="ECO:0000259" key="4">
    <source>
        <dbReference type="SMART" id="SM00822"/>
    </source>
</evidence>
<organism evidence="5 6">
    <name type="scientific">Actinoplanes nipponensis</name>
    <dbReference type="NCBI Taxonomy" id="135950"/>
    <lineage>
        <taxon>Bacteria</taxon>
        <taxon>Bacillati</taxon>
        <taxon>Actinomycetota</taxon>
        <taxon>Actinomycetes</taxon>
        <taxon>Micromonosporales</taxon>
        <taxon>Micromonosporaceae</taxon>
        <taxon>Actinoplanes</taxon>
    </lineage>
</organism>
<dbReference type="EMBL" id="BOMQ01000010">
    <property type="protein sequence ID" value="GIE47305.1"/>
    <property type="molecule type" value="Genomic_DNA"/>
</dbReference>
<accession>A0A919JDC4</accession>
<dbReference type="RefSeq" id="WP_203765184.1">
    <property type="nucleotide sequence ID" value="NZ_BAAAYJ010000003.1"/>
</dbReference>
<keyword evidence="2" id="KW-0560">Oxidoreductase</keyword>
<evidence type="ECO:0000256" key="2">
    <source>
        <dbReference type="ARBA" id="ARBA00023002"/>
    </source>
</evidence>
<dbReference type="SUPFAM" id="SSF51735">
    <property type="entry name" value="NAD(P)-binding Rossmann-fold domains"/>
    <property type="match status" value="1"/>
</dbReference>
<comment type="similarity">
    <text evidence="1 3">Belongs to the short-chain dehydrogenases/reductases (SDR) family.</text>
</comment>
<dbReference type="PANTHER" id="PTHR44169">
    <property type="entry name" value="NADPH-DEPENDENT 1-ACYLDIHYDROXYACETONE PHOSPHATE REDUCTASE"/>
    <property type="match status" value="1"/>
</dbReference>
<dbReference type="GO" id="GO:0016491">
    <property type="term" value="F:oxidoreductase activity"/>
    <property type="evidence" value="ECO:0007669"/>
    <property type="project" value="UniProtKB-KW"/>
</dbReference>
<feature type="domain" description="Ketoreductase" evidence="4">
    <location>
        <begin position="6"/>
        <end position="184"/>
    </location>
</feature>
<dbReference type="InterPro" id="IPR036291">
    <property type="entry name" value="NAD(P)-bd_dom_sf"/>
</dbReference>
<name>A0A919JDC4_9ACTN</name>
<comment type="caution">
    <text evidence="5">The sequence shown here is derived from an EMBL/GenBank/DDBJ whole genome shotgun (WGS) entry which is preliminary data.</text>
</comment>
<evidence type="ECO:0000313" key="5">
    <source>
        <dbReference type="EMBL" id="GIE47305.1"/>
    </source>
</evidence>
<dbReference type="PRINTS" id="PR00080">
    <property type="entry name" value="SDRFAMILY"/>
</dbReference>
<reference evidence="5" key="1">
    <citation type="submission" date="2021-01" db="EMBL/GenBank/DDBJ databases">
        <title>Whole genome shotgun sequence of Actinoplanes nipponensis NBRC 14063.</title>
        <authorList>
            <person name="Komaki H."/>
            <person name="Tamura T."/>
        </authorList>
    </citation>
    <scope>NUCLEOTIDE SEQUENCE</scope>
    <source>
        <strain evidence="5">NBRC 14063</strain>
    </source>
</reference>
<proteinExistence type="inferred from homology"/>
<dbReference type="SMART" id="SM00822">
    <property type="entry name" value="PKS_KR"/>
    <property type="match status" value="1"/>
</dbReference>
<gene>
    <name evidence="5" type="ORF">Ani05nite_08390</name>
</gene>